<evidence type="ECO:0000313" key="12">
    <source>
        <dbReference type="EMBL" id="CDF32505.1"/>
    </source>
</evidence>
<feature type="region of interest" description="Disordered" evidence="11">
    <location>
        <begin position="54"/>
        <end position="84"/>
    </location>
</feature>
<proteinExistence type="inferred from homology"/>
<dbReference type="Gene3D" id="1.20.120.1760">
    <property type="match status" value="1"/>
</dbReference>
<dbReference type="InterPro" id="IPR048254">
    <property type="entry name" value="CDP_ALCOHOL_P_TRANSF_CS"/>
</dbReference>
<comment type="subcellular location">
    <subcellularLocation>
        <location evidence="1">Membrane</location>
        <topology evidence="1">Multi-pass membrane protein</topology>
    </subcellularLocation>
</comment>
<reference evidence="13" key="1">
    <citation type="journal article" date="2013" name="Proc. Natl. Acad. Sci. U.S.A.">
        <title>Genome structure and metabolic features in the red seaweed Chondrus crispus shed light on evolution of the Archaeplastida.</title>
        <authorList>
            <person name="Collen J."/>
            <person name="Porcel B."/>
            <person name="Carre W."/>
            <person name="Ball S.G."/>
            <person name="Chaparro C."/>
            <person name="Tonon T."/>
            <person name="Barbeyron T."/>
            <person name="Michel G."/>
            <person name="Noel B."/>
            <person name="Valentin K."/>
            <person name="Elias M."/>
            <person name="Artiguenave F."/>
            <person name="Arun A."/>
            <person name="Aury J.M."/>
            <person name="Barbosa-Neto J.F."/>
            <person name="Bothwell J.H."/>
            <person name="Bouget F.Y."/>
            <person name="Brillet L."/>
            <person name="Cabello-Hurtado F."/>
            <person name="Capella-Gutierrez S."/>
            <person name="Charrier B."/>
            <person name="Cladiere L."/>
            <person name="Cock J.M."/>
            <person name="Coelho S.M."/>
            <person name="Colleoni C."/>
            <person name="Czjzek M."/>
            <person name="Da Silva C."/>
            <person name="Delage L."/>
            <person name="Denoeud F."/>
            <person name="Deschamps P."/>
            <person name="Dittami S.M."/>
            <person name="Gabaldon T."/>
            <person name="Gachon C.M."/>
            <person name="Groisillier A."/>
            <person name="Herve C."/>
            <person name="Jabbari K."/>
            <person name="Katinka M."/>
            <person name="Kloareg B."/>
            <person name="Kowalczyk N."/>
            <person name="Labadie K."/>
            <person name="Leblanc C."/>
            <person name="Lopez P.J."/>
            <person name="McLachlan D.H."/>
            <person name="Meslet-Cladiere L."/>
            <person name="Moustafa A."/>
            <person name="Nehr Z."/>
            <person name="Nyvall Collen P."/>
            <person name="Panaud O."/>
            <person name="Partensky F."/>
            <person name="Poulain J."/>
            <person name="Rensing S.A."/>
            <person name="Rousvoal S."/>
            <person name="Samson G."/>
            <person name="Symeonidi A."/>
            <person name="Weissenbach J."/>
            <person name="Zambounis A."/>
            <person name="Wincker P."/>
            <person name="Boyen C."/>
        </authorList>
    </citation>
    <scope>NUCLEOTIDE SEQUENCE [LARGE SCALE GENOMIC DNA]</scope>
    <source>
        <strain evidence="13">cv. Stackhouse</strain>
    </source>
</reference>
<sequence length="275" mass="29306">MFATARSLWRLNQAARSFPSRRIGPILCPPLVVSAPIRNHALGIKYDRRAWSSGRRDDDERCSAPKAPTAAAITRPRTRQEPSPWNLPNAVTVGRLVAAPLTGYCIVTGHFDLALGGLVYAGASDWLDGFLARRLNLQTVVGSYLDPAADKLLVSTTTVSLAYQHVIPPWLALVIIGRDVALVAGYAALLRNSAGSFAPAEVLRQGARNHVRPHFVSKVNTAMQIGLCFAGVASAGDLQLVSAAVVQGIGNVTALTTTASGVSYGVDFLKQRRNG</sequence>
<accession>R7Q4Z5</accession>
<keyword evidence="13" id="KW-1185">Reference proteome</keyword>
<dbReference type="GO" id="GO:0032049">
    <property type="term" value="P:cardiolipin biosynthetic process"/>
    <property type="evidence" value="ECO:0007669"/>
    <property type="project" value="TreeGrafter"/>
</dbReference>
<dbReference type="EMBL" id="HG001512">
    <property type="protein sequence ID" value="CDF32505.1"/>
    <property type="molecule type" value="Genomic_DNA"/>
</dbReference>
<keyword evidence="9" id="KW-1208">Phospholipid metabolism</keyword>
<evidence type="ECO:0000256" key="6">
    <source>
        <dbReference type="ARBA" id="ARBA00023098"/>
    </source>
</evidence>
<evidence type="ECO:0000256" key="5">
    <source>
        <dbReference type="ARBA" id="ARBA00022989"/>
    </source>
</evidence>
<name>R7Q4Z5_CHOCR</name>
<dbReference type="OMA" id="CARREHG"/>
<evidence type="ECO:0000313" key="13">
    <source>
        <dbReference type="Proteomes" id="UP000012073"/>
    </source>
</evidence>
<dbReference type="Gramene" id="CDF32505">
    <property type="protein sequence ID" value="CDF32505"/>
    <property type="gene ID" value="CHC_T00008428001"/>
</dbReference>
<comment type="similarity">
    <text evidence="10">Belongs to the CDP-alcohol phosphatidyltransferase class-I family.</text>
</comment>
<keyword evidence="7" id="KW-0472">Membrane</keyword>
<dbReference type="PhylomeDB" id="R7Q4Z5"/>
<dbReference type="OrthoDB" id="10020554at2759"/>
<dbReference type="STRING" id="2769.R7Q4Z5"/>
<gene>
    <name evidence="12" type="ORF">CHC_T00008428001</name>
</gene>
<dbReference type="KEGG" id="ccp:CHC_T00008428001"/>
<evidence type="ECO:0000256" key="1">
    <source>
        <dbReference type="ARBA" id="ARBA00004141"/>
    </source>
</evidence>
<keyword evidence="5" id="KW-1133">Transmembrane helix</keyword>
<dbReference type="PANTHER" id="PTHR14269">
    <property type="entry name" value="CDP-DIACYLGLYCEROL--GLYCEROL-3-PHOSPHATE 3-PHOSPHATIDYLTRANSFERASE-RELATED"/>
    <property type="match status" value="1"/>
</dbReference>
<organism evidence="12 13">
    <name type="scientific">Chondrus crispus</name>
    <name type="common">Carrageen Irish moss</name>
    <name type="synonym">Polymorpha crispa</name>
    <dbReference type="NCBI Taxonomy" id="2769"/>
    <lineage>
        <taxon>Eukaryota</taxon>
        <taxon>Rhodophyta</taxon>
        <taxon>Florideophyceae</taxon>
        <taxon>Rhodymeniophycidae</taxon>
        <taxon>Gigartinales</taxon>
        <taxon>Gigartinaceae</taxon>
        <taxon>Chondrus</taxon>
    </lineage>
</organism>
<dbReference type="Pfam" id="PF01066">
    <property type="entry name" value="CDP-OH_P_transf"/>
    <property type="match status" value="1"/>
</dbReference>
<feature type="compositionally biased region" description="Basic and acidic residues" evidence="11">
    <location>
        <begin position="54"/>
        <end position="63"/>
    </location>
</feature>
<dbReference type="GeneID" id="17319887"/>
<evidence type="ECO:0000256" key="4">
    <source>
        <dbReference type="ARBA" id="ARBA00022692"/>
    </source>
</evidence>
<evidence type="ECO:0000256" key="9">
    <source>
        <dbReference type="ARBA" id="ARBA00023264"/>
    </source>
</evidence>
<dbReference type="GO" id="GO:0005739">
    <property type="term" value="C:mitochondrion"/>
    <property type="evidence" value="ECO:0007669"/>
    <property type="project" value="TreeGrafter"/>
</dbReference>
<evidence type="ECO:0000256" key="3">
    <source>
        <dbReference type="ARBA" id="ARBA00022679"/>
    </source>
</evidence>
<dbReference type="InterPro" id="IPR000462">
    <property type="entry name" value="CDP-OH_P_trans"/>
</dbReference>
<dbReference type="GO" id="GO:0043337">
    <property type="term" value="F:cardiolipin synthase (CMP-forming)"/>
    <property type="evidence" value="ECO:0007669"/>
    <property type="project" value="TreeGrafter"/>
</dbReference>
<dbReference type="PANTHER" id="PTHR14269:SF60">
    <property type="entry name" value="CARDIOLIPIN SYNTHASE (CMP-FORMING)"/>
    <property type="match status" value="1"/>
</dbReference>
<evidence type="ECO:0000256" key="8">
    <source>
        <dbReference type="ARBA" id="ARBA00023209"/>
    </source>
</evidence>
<keyword evidence="8" id="KW-0594">Phospholipid biosynthesis</keyword>
<dbReference type="InterPro" id="IPR043130">
    <property type="entry name" value="CDP-OH_PTrfase_TM_dom"/>
</dbReference>
<keyword evidence="6" id="KW-0443">Lipid metabolism</keyword>
<dbReference type="PROSITE" id="PS00379">
    <property type="entry name" value="CDP_ALCOHOL_P_TRANSF"/>
    <property type="match status" value="1"/>
</dbReference>
<dbReference type="Proteomes" id="UP000012073">
    <property type="component" value="Unassembled WGS sequence"/>
</dbReference>
<dbReference type="GO" id="GO:0016020">
    <property type="term" value="C:membrane"/>
    <property type="evidence" value="ECO:0007669"/>
    <property type="project" value="UniProtKB-SubCell"/>
</dbReference>
<evidence type="ECO:0000256" key="7">
    <source>
        <dbReference type="ARBA" id="ARBA00023136"/>
    </source>
</evidence>
<keyword evidence="4" id="KW-0812">Transmembrane</keyword>
<evidence type="ECO:0000256" key="10">
    <source>
        <dbReference type="RuleBase" id="RU003750"/>
    </source>
</evidence>
<dbReference type="RefSeq" id="XP_005712170.1">
    <property type="nucleotide sequence ID" value="XM_005712113.1"/>
</dbReference>
<feature type="compositionally biased region" description="Low complexity" evidence="11">
    <location>
        <begin position="64"/>
        <end position="75"/>
    </location>
</feature>
<evidence type="ECO:0000256" key="2">
    <source>
        <dbReference type="ARBA" id="ARBA00022516"/>
    </source>
</evidence>
<dbReference type="InterPro" id="IPR050324">
    <property type="entry name" value="CDP-alcohol_PTase-I"/>
</dbReference>
<dbReference type="AlphaFoldDB" id="R7Q4Z5"/>
<evidence type="ECO:0000256" key="11">
    <source>
        <dbReference type="SAM" id="MobiDB-lite"/>
    </source>
</evidence>
<protein>
    <submittedName>
        <fullName evidence="12">CDP-diacylglycerol--glycerol-3-phosphate 3-phosphatidyltransferase</fullName>
    </submittedName>
</protein>
<keyword evidence="3 10" id="KW-0808">Transferase</keyword>
<keyword evidence="2" id="KW-0444">Lipid biosynthesis</keyword>